<dbReference type="GO" id="GO:0140359">
    <property type="term" value="F:ABC-type transporter activity"/>
    <property type="evidence" value="ECO:0007669"/>
    <property type="project" value="InterPro"/>
</dbReference>
<evidence type="ECO:0000256" key="6">
    <source>
        <dbReference type="SAM" id="Phobius"/>
    </source>
</evidence>
<feature type="domain" description="ABC-2 type transporter transmembrane" evidence="7">
    <location>
        <begin position="18"/>
        <end position="342"/>
    </location>
</feature>
<dbReference type="PANTHER" id="PTHR43027:SF1">
    <property type="entry name" value="DOXORUBICIN RESISTANCE ABC TRANSPORTER PERMEASE PROTEIN DRRC-RELATED"/>
    <property type="match status" value="1"/>
</dbReference>
<evidence type="ECO:0000256" key="4">
    <source>
        <dbReference type="ARBA" id="ARBA00023136"/>
    </source>
</evidence>
<reference evidence="9" key="1">
    <citation type="submission" date="2010-02" db="EMBL/GenBank/DDBJ databases">
        <title>The Genome Sequence of Prevotella oris strain C735.</title>
        <authorList>
            <consortium name="The Broad Institute Genome Sequencing Platform"/>
            <person name="Ward D."/>
            <person name="Feldgarden M."/>
            <person name="Earl A."/>
            <person name="Young S.K."/>
            <person name="Zeng Q."/>
            <person name="Koehrsen M."/>
            <person name="Alvarado L."/>
            <person name="Berlin A."/>
            <person name="Bochicchio J."/>
            <person name="Borenstein D."/>
            <person name="Chapman S.B."/>
            <person name="Chen Z."/>
            <person name="Engels R."/>
            <person name="Freedman E."/>
            <person name="Gellesch M."/>
            <person name="Goldberg J."/>
            <person name="Griggs A."/>
            <person name="Gujja S."/>
            <person name="Heilman E."/>
            <person name="Heiman D."/>
            <person name="Hepburn T."/>
            <person name="Howarth C."/>
            <person name="Jen D."/>
            <person name="Larson L."/>
            <person name="Mehta T."/>
            <person name="Park D."/>
            <person name="Pearson M."/>
            <person name="Roberts A."/>
            <person name="Saif S."/>
            <person name="Shea T."/>
            <person name="Shenoy N."/>
            <person name="Sisk P."/>
            <person name="Stolte C."/>
            <person name="Sykes S."/>
            <person name="Thomson T."/>
            <person name="Walk T."/>
            <person name="White J."/>
            <person name="Yandava C."/>
            <person name="Sibley C.D."/>
            <person name="Field T.R."/>
            <person name="Grinwis M."/>
            <person name="Eshaghurshan C.S."/>
            <person name="Surette M.G."/>
            <person name="Haas B."/>
            <person name="Nusbaum C."/>
            <person name="Birren B."/>
        </authorList>
    </citation>
    <scope>NUCLEOTIDE SEQUENCE [LARGE SCALE GENOMIC DNA]</scope>
    <source>
        <strain evidence="9">C505</strain>
    </source>
</reference>
<evidence type="ECO:0000313" key="8">
    <source>
        <dbReference type="EMBL" id="EGE37114.1"/>
    </source>
</evidence>
<dbReference type="InterPro" id="IPR013525">
    <property type="entry name" value="ABC2_TM"/>
</dbReference>
<feature type="compositionally biased region" description="Low complexity" evidence="5">
    <location>
        <begin position="387"/>
        <end position="396"/>
    </location>
</feature>
<feature type="transmembrane region" description="Helical" evidence="6">
    <location>
        <begin position="269"/>
        <end position="293"/>
    </location>
</feature>
<dbReference type="Pfam" id="PF12698">
    <property type="entry name" value="ABC2_membrane_3"/>
    <property type="match status" value="1"/>
</dbReference>
<dbReference type="EMBL" id="ACRE02000031">
    <property type="protein sequence ID" value="EGE37114.1"/>
    <property type="molecule type" value="Genomic_DNA"/>
</dbReference>
<dbReference type="Proteomes" id="UP000004668">
    <property type="component" value="Unassembled WGS sequence"/>
</dbReference>
<feature type="transmembrane region" description="Helical" evidence="6">
    <location>
        <begin position="305"/>
        <end position="324"/>
    </location>
</feature>
<dbReference type="InterPro" id="IPR052902">
    <property type="entry name" value="ABC-2_transporter"/>
</dbReference>
<evidence type="ECO:0000256" key="1">
    <source>
        <dbReference type="ARBA" id="ARBA00004141"/>
    </source>
</evidence>
<keyword evidence="3 6" id="KW-1133">Transmembrane helix</keyword>
<accession>F2V1B6</accession>
<dbReference type="PANTHER" id="PTHR43027">
    <property type="entry name" value="DOXORUBICIN RESISTANCE ABC TRANSPORTER PERMEASE PROTEIN DRRC-RELATED"/>
    <property type="match status" value="1"/>
</dbReference>
<comment type="caution">
    <text evidence="8">The sequence shown here is derived from an EMBL/GenBank/DDBJ whole genome shotgun (WGS) entry which is preliminary data.</text>
</comment>
<name>F2V1B6_ACTVI</name>
<feature type="transmembrane region" description="Helical" evidence="6">
    <location>
        <begin position="12"/>
        <end position="31"/>
    </location>
</feature>
<proteinExistence type="predicted"/>
<organism evidence="8 9">
    <name type="scientific">Actinomyces viscosus C505</name>
    <dbReference type="NCBI Taxonomy" id="562973"/>
    <lineage>
        <taxon>Bacteria</taxon>
        <taxon>Bacillati</taxon>
        <taxon>Actinomycetota</taxon>
        <taxon>Actinomycetes</taxon>
        <taxon>Actinomycetales</taxon>
        <taxon>Actinomycetaceae</taxon>
        <taxon>Actinomyces</taxon>
    </lineage>
</organism>
<evidence type="ECO:0000256" key="2">
    <source>
        <dbReference type="ARBA" id="ARBA00022692"/>
    </source>
</evidence>
<gene>
    <name evidence="8" type="ORF">HMPREF0059_02478</name>
</gene>
<evidence type="ECO:0000256" key="3">
    <source>
        <dbReference type="ARBA" id="ARBA00022989"/>
    </source>
</evidence>
<sequence length="435" mass="45967">MSTFKTCVRVVAAHRLYILIYLVVLSLFGLFTGMAKSEDSSDEVTAATASVAVIDRDGSTISRGVKGYVESVGEAQSLEDSRRALQDATAQNRISYILIIPAGYGQRLQQAAREGTEPPHMDTVIGYESASGALMNVRADSYVGQVSDYLSTTTDDPARAVALAKETMNHSAPAKRVTPDATPLSHSFVTYARFSFYPLMAFAVVTISTLMAALGHRAVRARLEATPVSGTSRSLGLLGACLVVGLAGWLWVFGLGVAVFGLGSVATSAPLLGVVAAAVGSYTLVAVSIGFLMGQIGLGQHAANTVANIGGMALSFLGGAWVPIEWLPDSLARAARLTPGYWADRAISGAYEATSMSADIIGPPSGLRHLRIVRRRGLLRRRGRGARPGPVGAVGHRGAEHQAARHWGRPPPGDRPQRHVARCLTGSGTYFLHED</sequence>
<reference evidence="8 9" key="2">
    <citation type="submission" date="2011-10" db="EMBL/GenBank/DDBJ databases">
        <title>The Genome Sequence of Actinomyces viscosus C505.</title>
        <authorList>
            <consortium name="The Broad Institute Genome Sequencing Platform"/>
            <consortium name="The Broad Institute Genome Sequencing Center for Infectious Disease"/>
            <person name="Earl A."/>
            <person name="Ward D."/>
            <person name="Feldgarden M."/>
            <person name="Gevers D."/>
            <person name="Sibley C.D."/>
            <person name="Field T.R."/>
            <person name="Grinwis M."/>
            <person name="Eshaghurshan C.S."/>
            <person name="Surette M.G."/>
            <person name="Young S.K."/>
            <person name="Zeng Q."/>
            <person name="Gargeya S."/>
            <person name="Fitzgerald M."/>
            <person name="Haas B."/>
            <person name="Abouelleil A."/>
            <person name="Alvarado L."/>
            <person name="Arachchi H.M."/>
            <person name="Berlin A."/>
            <person name="Brown A."/>
            <person name="Chapman S.B."/>
            <person name="Chen Z."/>
            <person name="Dunbar C."/>
            <person name="Freedman E."/>
            <person name="Gearin G."/>
            <person name="Goldberg J."/>
            <person name="Griggs A."/>
            <person name="Gujja S."/>
            <person name="Heiman D."/>
            <person name="Howarth C."/>
            <person name="Larson L."/>
            <person name="Lui A."/>
            <person name="MacDonald P.J.P."/>
            <person name="Montmayeur A."/>
            <person name="Murphy C."/>
            <person name="Neiman D."/>
            <person name="Pearson M."/>
            <person name="Priest M."/>
            <person name="Roberts A."/>
            <person name="Saif S."/>
            <person name="Shea T."/>
            <person name="Shenoy N."/>
            <person name="Sisk P."/>
            <person name="Stolte C."/>
            <person name="Sykes S."/>
            <person name="Wortman J."/>
            <person name="Nusbaum C."/>
            <person name="Birren B."/>
        </authorList>
    </citation>
    <scope>NUCLEOTIDE SEQUENCE [LARGE SCALE GENOMIC DNA]</scope>
    <source>
        <strain evidence="8 9">C505</strain>
    </source>
</reference>
<dbReference type="GO" id="GO:0016020">
    <property type="term" value="C:membrane"/>
    <property type="evidence" value="ECO:0007669"/>
    <property type="project" value="UniProtKB-SubCell"/>
</dbReference>
<dbReference type="Gene3D" id="3.40.1710.10">
    <property type="entry name" value="abc type-2 transporter like domain"/>
    <property type="match status" value="1"/>
</dbReference>
<feature type="transmembrane region" description="Helical" evidence="6">
    <location>
        <begin position="194"/>
        <end position="214"/>
    </location>
</feature>
<comment type="subcellular location">
    <subcellularLocation>
        <location evidence="1">Membrane</location>
        <topology evidence="1">Multi-pass membrane protein</topology>
    </subcellularLocation>
</comment>
<feature type="transmembrane region" description="Helical" evidence="6">
    <location>
        <begin position="235"/>
        <end position="263"/>
    </location>
</feature>
<keyword evidence="2 6" id="KW-0812">Transmembrane</keyword>
<dbReference type="AlphaFoldDB" id="F2V1B6"/>
<keyword evidence="4 6" id="KW-0472">Membrane</keyword>
<protein>
    <recommendedName>
        <fullName evidence="7">ABC-2 type transporter transmembrane domain-containing protein</fullName>
    </recommendedName>
</protein>
<evidence type="ECO:0000256" key="5">
    <source>
        <dbReference type="SAM" id="MobiDB-lite"/>
    </source>
</evidence>
<evidence type="ECO:0000313" key="9">
    <source>
        <dbReference type="Proteomes" id="UP000004668"/>
    </source>
</evidence>
<dbReference type="eggNOG" id="COG0842">
    <property type="taxonomic scope" value="Bacteria"/>
</dbReference>
<evidence type="ECO:0000259" key="7">
    <source>
        <dbReference type="Pfam" id="PF12698"/>
    </source>
</evidence>
<feature type="region of interest" description="Disordered" evidence="5">
    <location>
        <begin position="384"/>
        <end position="418"/>
    </location>
</feature>
<dbReference type="HOGENOM" id="CLU_051632_0_0_11"/>